<dbReference type="InterPro" id="IPR020930">
    <property type="entry name" value="Ribosomal_uL5_bac-type"/>
</dbReference>
<dbReference type="InterPro" id="IPR020055">
    <property type="entry name" value="Ribosomal_bL25_short"/>
</dbReference>
<dbReference type="AlphaFoldDB" id="A0A2P5SWN7"/>
<evidence type="ECO:0000256" key="1">
    <source>
        <dbReference type="ARBA" id="ARBA00022730"/>
    </source>
</evidence>
<reference evidence="7 8" key="1">
    <citation type="journal article" date="2018" name="Genome Biol. Evol.">
        <title>Cladogenesis and Genomic Streamlining in Extracellular Endosymbionts of Tropical Stink Bugs.</title>
        <authorList>
            <person name="Otero-Bravo A."/>
            <person name="Goffredi S."/>
            <person name="Sabree Z.L."/>
        </authorList>
    </citation>
    <scope>NUCLEOTIDE SEQUENCE [LARGE SCALE GENOMIC DNA]</scope>
    <source>
        <strain evidence="7 8">SoEL</strain>
    </source>
</reference>
<protein>
    <recommendedName>
        <fullName evidence="5">Large ribosomal subunit protein bL25</fullName>
    </recommendedName>
</protein>
<dbReference type="SUPFAM" id="SSF50715">
    <property type="entry name" value="Ribosomal protein L25-like"/>
    <property type="match status" value="1"/>
</dbReference>
<evidence type="ECO:0000313" key="8">
    <source>
        <dbReference type="Proteomes" id="UP000296144"/>
    </source>
</evidence>
<accession>A0A2P5SWN7</accession>
<proteinExistence type="inferred from homology"/>
<dbReference type="Proteomes" id="UP000296144">
    <property type="component" value="Unassembled WGS sequence"/>
</dbReference>
<organism evidence="7 8">
    <name type="scientific">Candidatus Pantoea edessiphila</name>
    <dbReference type="NCBI Taxonomy" id="2044610"/>
    <lineage>
        <taxon>Bacteria</taxon>
        <taxon>Pseudomonadati</taxon>
        <taxon>Pseudomonadota</taxon>
        <taxon>Gammaproteobacteria</taxon>
        <taxon>Enterobacterales</taxon>
        <taxon>Erwiniaceae</taxon>
        <taxon>Pantoea</taxon>
    </lineage>
</organism>
<comment type="similarity">
    <text evidence="5">Belongs to the bacterial ribosomal protein bL25 family.</text>
</comment>
<dbReference type="GO" id="GO:0006412">
    <property type="term" value="P:translation"/>
    <property type="evidence" value="ECO:0007669"/>
    <property type="project" value="UniProtKB-UniRule"/>
</dbReference>
<dbReference type="CDD" id="cd00495">
    <property type="entry name" value="Ribosomal_L25_TL5_CTC"/>
    <property type="match status" value="1"/>
</dbReference>
<keyword evidence="4 5" id="KW-0687">Ribonucleoprotein</keyword>
<dbReference type="RefSeq" id="WP_136129897.1">
    <property type="nucleotide sequence ID" value="NZ_PDKU01000001.1"/>
</dbReference>
<dbReference type="GO" id="GO:0008097">
    <property type="term" value="F:5S rRNA binding"/>
    <property type="evidence" value="ECO:0007669"/>
    <property type="project" value="InterPro"/>
</dbReference>
<keyword evidence="1 5" id="KW-0699">rRNA-binding</keyword>
<dbReference type="InterPro" id="IPR029751">
    <property type="entry name" value="Ribosomal_L25_dom"/>
</dbReference>
<evidence type="ECO:0000256" key="3">
    <source>
        <dbReference type="ARBA" id="ARBA00022980"/>
    </source>
</evidence>
<keyword evidence="2 5" id="KW-0694">RNA-binding</keyword>
<dbReference type="EMBL" id="PDKU01000001">
    <property type="protein sequence ID" value="PPI86734.1"/>
    <property type="molecule type" value="Genomic_DNA"/>
</dbReference>
<dbReference type="Gene3D" id="2.40.240.10">
    <property type="entry name" value="Ribosomal Protein L25, Chain P"/>
    <property type="match status" value="1"/>
</dbReference>
<name>A0A2P5SWN7_9GAMM</name>
<dbReference type="InterPro" id="IPR020056">
    <property type="entry name" value="Rbsml_bL25/Gln-tRNA_synth_N"/>
</dbReference>
<gene>
    <name evidence="5" type="primary">rplY</name>
    <name evidence="7" type="ORF">CRV10_00545</name>
</gene>
<keyword evidence="3 5" id="KW-0689">Ribosomal protein</keyword>
<dbReference type="PANTHER" id="PTHR33284">
    <property type="entry name" value="RIBOSOMAL PROTEIN L25/GLN-TRNA SYNTHETASE, ANTI-CODON-BINDING DOMAIN-CONTAINING PROTEIN"/>
    <property type="match status" value="1"/>
</dbReference>
<dbReference type="GO" id="GO:0022625">
    <property type="term" value="C:cytosolic large ribosomal subunit"/>
    <property type="evidence" value="ECO:0007669"/>
    <property type="project" value="TreeGrafter"/>
</dbReference>
<dbReference type="Pfam" id="PF01386">
    <property type="entry name" value="Ribosomal_L25p"/>
    <property type="match status" value="1"/>
</dbReference>
<dbReference type="NCBIfam" id="NF004612">
    <property type="entry name" value="PRK05943.1"/>
    <property type="match status" value="1"/>
</dbReference>
<dbReference type="PANTHER" id="PTHR33284:SF1">
    <property type="entry name" value="RIBOSOMAL PROTEIN L25_GLN-TRNA SYNTHETASE, ANTI-CODON-BINDING DOMAIN-CONTAINING PROTEIN"/>
    <property type="match status" value="1"/>
</dbReference>
<sequence>MITINAIERKDTGKGASRRLRAKNFFPAIIYDTCGCNIPISLDHNYIMNLQINIKFYQETIKIIVNDMEKQVKIQEIQRHPYKPKITHIDFMVV</sequence>
<evidence type="ECO:0000256" key="5">
    <source>
        <dbReference type="HAMAP-Rule" id="MF_01336"/>
    </source>
</evidence>
<evidence type="ECO:0000256" key="4">
    <source>
        <dbReference type="ARBA" id="ARBA00023274"/>
    </source>
</evidence>
<dbReference type="GO" id="GO:0003735">
    <property type="term" value="F:structural constituent of ribosome"/>
    <property type="evidence" value="ECO:0007669"/>
    <property type="project" value="InterPro"/>
</dbReference>
<comment type="function">
    <text evidence="5">This is one of the proteins that binds to the 5S RNA in the ribosome where it forms part of the central protuberance.</text>
</comment>
<evidence type="ECO:0000256" key="2">
    <source>
        <dbReference type="ARBA" id="ARBA00022884"/>
    </source>
</evidence>
<comment type="subunit">
    <text evidence="5">Part of the 50S ribosomal subunit; part of the 5S rRNA/L5/L18/L25 subcomplex. Contacts the 5S rRNA. Binds to the 5S rRNA independently of L5 and L18.</text>
</comment>
<feature type="domain" description="Large ribosomal subunit protein bL25 L25" evidence="6">
    <location>
        <begin position="4"/>
        <end position="91"/>
    </location>
</feature>
<comment type="caution">
    <text evidence="7">The sequence shown here is derived from an EMBL/GenBank/DDBJ whole genome shotgun (WGS) entry which is preliminary data.</text>
</comment>
<evidence type="ECO:0000313" key="7">
    <source>
        <dbReference type="EMBL" id="PPI86734.1"/>
    </source>
</evidence>
<dbReference type="FunFam" id="2.40.240.10:FF:000002">
    <property type="entry name" value="50S ribosomal protein L25"/>
    <property type="match status" value="1"/>
</dbReference>
<evidence type="ECO:0000259" key="6">
    <source>
        <dbReference type="Pfam" id="PF01386"/>
    </source>
</evidence>
<keyword evidence="8" id="KW-1185">Reference proteome</keyword>
<dbReference type="HAMAP" id="MF_01336">
    <property type="entry name" value="Ribosomal_bL25"/>
    <property type="match status" value="1"/>
</dbReference>
<dbReference type="InterPro" id="IPR011035">
    <property type="entry name" value="Ribosomal_bL25/Gln-tRNA_synth"/>
</dbReference>
<dbReference type="OrthoDB" id="9806411at2"/>